<dbReference type="InterPro" id="IPR018303">
    <property type="entry name" value="ATPase_P-typ_P_site"/>
</dbReference>
<evidence type="ECO:0000256" key="4">
    <source>
        <dbReference type="ARBA" id="ARBA00022692"/>
    </source>
</evidence>
<dbReference type="Pfam" id="PF00702">
    <property type="entry name" value="Hydrolase"/>
    <property type="match status" value="1"/>
</dbReference>
<feature type="transmembrane region" description="Helical" evidence="15">
    <location>
        <begin position="1077"/>
        <end position="1097"/>
    </location>
</feature>
<dbReference type="InterPro" id="IPR027256">
    <property type="entry name" value="P-typ_ATPase_IB"/>
</dbReference>
<dbReference type="SFLD" id="SFLDF00027">
    <property type="entry name" value="p-type_atpase"/>
    <property type="match status" value="1"/>
</dbReference>
<dbReference type="InterPro" id="IPR006122">
    <property type="entry name" value="HMA_Cu_ion-bd"/>
</dbReference>
<feature type="transmembrane region" description="Helical" evidence="15">
    <location>
        <begin position="496"/>
        <end position="515"/>
    </location>
</feature>
<keyword evidence="12" id="KW-0186">Copper</keyword>
<dbReference type="GO" id="GO:0043682">
    <property type="term" value="F:P-type divalent copper transporter activity"/>
    <property type="evidence" value="ECO:0007669"/>
    <property type="project" value="TreeGrafter"/>
</dbReference>
<dbReference type="PROSITE" id="PS00154">
    <property type="entry name" value="ATPASE_E1_E2"/>
    <property type="match status" value="1"/>
</dbReference>
<dbReference type="InterPro" id="IPR023299">
    <property type="entry name" value="ATPase_P-typ_cyto_dom_N"/>
</dbReference>
<dbReference type="Pfam" id="PF00122">
    <property type="entry name" value="E1-E2_ATPase"/>
    <property type="match status" value="1"/>
</dbReference>
<keyword evidence="3" id="KW-0813">Transport</keyword>
<evidence type="ECO:0000313" key="17">
    <source>
        <dbReference type="EMBL" id="KNE59721.1"/>
    </source>
</evidence>
<dbReference type="OrthoDB" id="432719at2759"/>
<evidence type="ECO:0000256" key="2">
    <source>
        <dbReference type="ARBA" id="ARBA00006024"/>
    </source>
</evidence>
<feature type="transmembrane region" description="Helical" evidence="15">
    <location>
        <begin position="455"/>
        <end position="476"/>
    </location>
</feature>
<evidence type="ECO:0000256" key="7">
    <source>
        <dbReference type="ARBA" id="ARBA00022741"/>
    </source>
</evidence>
<dbReference type="AlphaFoldDB" id="A0A0L0SB54"/>
<proteinExistence type="inferred from homology"/>
<dbReference type="PRINTS" id="PR00119">
    <property type="entry name" value="CATATPASE"/>
</dbReference>
<dbReference type="GO" id="GO:0016887">
    <property type="term" value="F:ATP hydrolysis activity"/>
    <property type="evidence" value="ECO:0007669"/>
    <property type="project" value="InterPro"/>
</dbReference>
<dbReference type="Gene3D" id="2.70.150.10">
    <property type="entry name" value="Calcium-transporting ATPase, cytoplasmic transduction domain A"/>
    <property type="match status" value="1"/>
</dbReference>
<evidence type="ECO:0000256" key="11">
    <source>
        <dbReference type="ARBA" id="ARBA00022989"/>
    </source>
</evidence>
<protein>
    <submittedName>
        <fullName evidence="17">Heavy metal translocating P-type ATPase</fullName>
    </submittedName>
</protein>
<feature type="domain" description="HMA" evidence="16">
    <location>
        <begin position="14"/>
        <end position="79"/>
    </location>
</feature>
<dbReference type="SUPFAM" id="SSF81653">
    <property type="entry name" value="Calcium ATPase, transduction domain A"/>
    <property type="match status" value="1"/>
</dbReference>
<dbReference type="STRING" id="578462.A0A0L0SB54"/>
<dbReference type="SUPFAM" id="SSF56784">
    <property type="entry name" value="HAD-like"/>
    <property type="match status" value="1"/>
</dbReference>
<keyword evidence="10" id="KW-1278">Translocase</keyword>
<evidence type="ECO:0000256" key="3">
    <source>
        <dbReference type="ARBA" id="ARBA00022448"/>
    </source>
</evidence>
<dbReference type="InterPro" id="IPR036163">
    <property type="entry name" value="HMA_dom_sf"/>
</dbReference>
<comment type="similarity">
    <text evidence="2 15">Belongs to the cation transport ATPase (P-type) (TC 3.A.3) family. Type IB subfamily.</text>
</comment>
<keyword evidence="7 15" id="KW-0547">Nucleotide-binding</keyword>
<dbReference type="InterPro" id="IPR017969">
    <property type="entry name" value="Heavy-metal-associated_CS"/>
</dbReference>
<dbReference type="InterPro" id="IPR036412">
    <property type="entry name" value="HAD-like_sf"/>
</dbReference>
<accession>A0A0L0SB54</accession>
<reference evidence="18" key="2">
    <citation type="submission" date="2009-11" db="EMBL/GenBank/DDBJ databases">
        <title>The Genome Sequence of Allomyces macrogynus strain ATCC 38327.</title>
        <authorList>
            <consortium name="The Broad Institute Genome Sequencing Platform"/>
            <person name="Russ C."/>
            <person name="Cuomo C."/>
            <person name="Shea T."/>
            <person name="Young S.K."/>
            <person name="Zeng Q."/>
            <person name="Koehrsen M."/>
            <person name="Haas B."/>
            <person name="Borodovsky M."/>
            <person name="Guigo R."/>
            <person name="Alvarado L."/>
            <person name="Berlin A."/>
            <person name="Borenstein D."/>
            <person name="Chen Z."/>
            <person name="Engels R."/>
            <person name="Freedman E."/>
            <person name="Gellesch M."/>
            <person name="Goldberg J."/>
            <person name="Griggs A."/>
            <person name="Gujja S."/>
            <person name="Heiman D."/>
            <person name="Hepburn T."/>
            <person name="Howarth C."/>
            <person name="Jen D."/>
            <person name="Larson L."/>
            <person name="Lewis B."/>
            <person name="Mehta T."/>
            <person name="Park D."/>
            <person name="Pearson M."/>
            <person name="Roberts A."/>
            <person name="Saif S."/>
            <person name="Shenoy N."/>
            <person name="Sisk P."/>
            <person name="Stolte C."/>
            <person name="Sykes S."/>
            <person name="Walk T."/>
            <person name="White J."/>
            <person name="Yandava C."/>
            <person name="Burger G."/>
            <person name="Gray M.W."/>
            <person name="Holland P.W.H."/>
            <person name="King N."/>
            <person name="Lang F.B.F."/>
            <person name="Roger A.J."/>
            <person name="Ruiz-Trillo I."/>
            <person name="Lander E."/>
            <person name="Nusbaum C."/>
        </authorList>
    </citation>
    <scope>NUCLEOTIDE SEQUENCE [LARGE SCALE GENOMIC DNA]</scope>
    <source>
        <strain evidence="18">ATCC 38327</strain>
    </source>
</reference>
<dbReference type="Pfam" id="PF00403">
    <property type="entry name" value="HMA"/>
    <property type="match status" value="2"/>
</dbReference>
<keyword evidence="13" id="KW-0406">Ion transport</keyword>
<keyword evidence="11 15" id="KW-1133">Transmembrane helix</keyword>
<evidence type="ECO:0000256" key="5">
    <source>
        <dbReference type="ARBA" id="ARBA00022723"/>
    </source>
</evidence>
<feature type="transmembrane region" description="Helical" evidence="15">
    <location>
        <begin position="1052"/>
        <end position="1071"/>
    </location>
</feature>
<evidence type="ECO:0000256" key="9">
    <source>
        <dbReference type="ARBA" id="ARBA00022842"/>
    </source>
</evidence>
<dbReference type="InterPro" id="IPR006121">
    <property type="entry name" value="HMA_dom"/>
</dbReference>
<dbReference type="PANTHER" id="PTHR43520:SF32">
    <property type="entry name" value="COPPER RESISTANCE P-TYPE ATPASE (EUROFUNG)"/>
    <property type="match status" value="1"/>
</dbReference>
<dbReference type="SUPFAM" id="SSF55008">
    <property type="entry name" value="HMA, heavy metal-associated domain"/>
    <property type="match status" value="2"/>
</dbReference>
<keyword evidence="9" id="KW-0460">Magnesium</keyword>
<feature type="transmembrane region" description="Helical" evidence="15">
    <location>
        <begin position="374"/>
        <end position="395"/>
    </location>
</feature>
<dbReference type="GO" id="GO:0055070">
    <property type="term" value="P:copper ion homeostasis"/>
    <property type="evidence" value="ECO:0007669"/>
    <property type="project" value="TreeGrafter"/>
</dbReference>
<dbReference type="PROSITE" id="PS01047">
    <property type="entry name" value="HMA_1"/>
    <property type="match status" value="2"/>
</dbReference>
<dbReference type="GO" id="GO:0016020">
    <property type="term" value="C:membrane"/>
    <property type="evidence" value="ECO:0007669"/>
    <property type="project" value="UniProtKB-SubCell"/>
</dbReference>
<dbReference type="InterPro" id="IPR001757">
    <property type="entry name" value="P_typ_ATPase"/>
</dbReference>
<dbReference type="InterPro" id="IPR023214">
    <property type="entry name" value="HAD_sf"/>
</dbReference>
<dbReference type="Gene3D" id="3.40.50.1000">
    <property type="entry name" value="HAD superfamily/HAD-like"/>
    <property type="match status" value="1"/>
</dbReference>
<feature type="transmembrane region" description="Helical" evidence="15">
    <location>
        <begin position="410"/>
        <end position="434"/>
    </location>
</feature>
<dbReference type="SUPFAM" id="SSF81665">
    <property type="entry name" value="Calcium ATPase, transmembrane domain M"/>
    <property type="match status" value="1"/>
</dbReference>
<dbReference type="NCBIfam" id="TIGR01494">
    <property type="entry name" value="ATPase_P-type"/>
    <property type="match status" value="2"/>
</dbReference>
<dbReference type="CDD" id="cd00371">
    <property type="entry name" value="HMA"/>
    <property type="match status" value="2"/>
</dbReference>
<evidence type="ECO:0000256" key="6">
    <source>
        <dbReference type="ARBA" id="ARBA00022737"/>
    </source>
</evidence>
<evidence type="ECO:0000313" key="18">
    <source>
        <dbReference type="Proteomes" id="UP000054350"/>
    </source>
</evidence>
<evidence type="ECO:0000256" key="15">
    <source>
        <dbReference type="RuleBase" id="RU362081"/>
    </source>
</evidence>
<dbReference type="FunFam" id="3.30.70.100:FF:000001">
    <property type="entry name" value="ATPase copper transporting beta"/>
    <property type="match status" value="2"/>
</dbReference>
<keyword evidence="8 15" id="KW-0067">ATP-binding</keyword>
<name>A0A0L0SB54_ALLM3</name>
<evidence type="ECO:0000259" key="16">
    <source>
        <dbReference type="PROSITE" id="PS50846"/>
    </source>
</evidence>
<dbReference type="SFLD" id="SFLDS00003">
    <property type="entry name" value="Haloacid_Dehalogenase"/>
    <property type="match status" value="1"/>
</dbReference>
<feature type="domain" description="HMA" evidence="16">
    <location>
        <begin position="115"/>
        <end position="180"/>
    </location>
</feature>
<keyword evidence="14 15" id="KW-0472">Membrane</keyword>
<dbReference type="InterPro" id="IPR044492">
    <property type="entry name" value="P_typ_ATPase_HD_dom"/>
</dbReference>
<dbReference type="SFLD" id="SFLDG00002">
    <property type="entry name" value="C1.7:_P-type_atpase_like"/>
    <property type="match status" value="1"/>
</dbReference>
<dbReference type="NCBIfam" id="TIGR00003">
    <property type="entry name" value="copper ion binding protein"/>
    <property type="match status" value="2"/>
</dbReference>
<dbReference type="VEuPathDB" id="FungiDB:AMAG_05185"/>
<evidence type="ECO:0000256" key="14">
    <source>
        <dbReference type="ARBA" id="ARBA00023136"/>
    </source>
</evidence>
<dbReference type="EMBL" id="GG745335">
    <property type="protein sequence ID" value="KNE59721.1"/>
    <property type="molecule type" value="Genomic_DNA"/>
</dbReference>
<feature type="transmembrane region" description="Helical" evidence="15">
    <location>
        <begin position="709"/>
        <end position="732"/>
    </location>
</feature>
<comment type="subcellular location">
    <subcellularLocation>
        <location evidence="1">Endomembrane system</location>
        <topology evidence="1">Multi-pass membrane protein</topology>
    </subcellularLocation>
    <subcellularLocation>
        <location evidence="15">Membrane</location>
    </subcellularLocation>
</comment>
<dbReference type="InterPro" id="IPR023298">
    <property type="entry name" value="ATPase_P-typ_TM_dom_sf"/>
</dbReference>
<sequence length="1189" mass="122306">MSTPAQAIPAAASLTTTLLVDGMTCASCVHSLETGLGAHPHVRSVSVNLLAGRATVEHDPEINPTTLVDLVSDLGYDAEVLASVVSASAATLAEYQGPTPPKNTGAVPPVPVVDITTTLIVEGMTCASCVHSLETGLAEYSNVRSVSVNLLAGRATVTHSPAVTAEDLVEKVRDLGYDGEVLSSGPAAVTTTTKPADATPADTVRVTADPAAWRAYLRAQIDDNHSAPTPPDSPAASIIDIDATLVRPSASRSADTDETDDRSPFRASLARAVTLTFPSDATLNWSTLTSTLSSIPGVTEIVRSNETQVRVTLHPLVTSARAIQSAASSVTNNTDVSVADGDSATPGGLATLITAAQRAHERHARHTYLARRRFLTGAIMAVPMLAIAMIIGMLLPADNRAREVLEMTKVIAGVSVTDVVQFVIATGAVAVLGVPLAKAAIRAIRARGKPDMDALVALGVWAAYLASVAAVVVNAVQKAPLGMDTDEMHHGPRRVATFFETPVLLLAFLALGRWLEAMAKGKAADAVAALVALQPDQVTRVVGGMWDGKGKVAGVESEVVVPSGEVLIGDFIKVVPGVRVPCNGIVVSGSSLLDVSAITGEPIPIPAVPGVTTVASGALNAGTATLLLAVTHPAHASTLARIATLVDNAQSASAGAKSDAELLADRVAGRFVPIVLILSVLTFVVWEIITAATGWVAVPMGYTAHTLALQYAVAVLVVACPCAVGLAVPTAVMVGAGVAAKHGVLVKDAGRVLERCARIEYLVADKTGTLTIGKPTVVHDHIEPAPPSLALADPSADWPTILWSAIAAVEANSAHPLARSLLAHARAHLPLVTPAITVTDVHETPGRGLSALLYLPTSSAPLTLHVGSLTYLASIAPAASFLTDLATRGGTLVGVALAGWVVSAHVLDDPVRREAKPVIRVLRDRLSVDLVMCTGDQPAAARRVAAKLGIDHVVAHATPEDKLDMVCRIQRTGTPTAGTPDSPKAHVVAMVGDGINDAPALASADVGISLLDATDVAVHSASVLLTGDAVLARLPTLVVLARRVARRVRWNLAWALGYNVAGLVWACGALGTQPAPAVAGLAMALSSVSVVLSALGLRWQGVPKYARIDVNNDEDQDQEGGCGCRSGDSDAGTACACAGCHSVEKVGEEVVELSKSCKCLRCQCGVGHGARTAPIGGGKETEVVEMGCH</sequence>
<keyword evidence="5 15" id="KW-0479">Metal-binding</keyword>
<dbReference type="InterPro" id="IPR059000">
    <property type="entry name" value="ATPase_P-type_domA"/>
</dbReference>
<reference evidence="17 18" key="1">
    <citation type="submission" date="2009-11" db="EMBL/GenBank/DDBJ databases">
        <title>Annotation of Allomyces macrogynus ATCC 38327.</title>
        <authorList>
            <consortium name="The Broad Institute Genome Sequencing Platform"/>
            <person name="Russ C."/>
            <person name="Cuomo C."/>
            <person name="Burger G."/>
            <person name="Gray M.W."/>
            <person name="Holland P.W.H."/>
            <person name="King N."/>
            <person name="Lang F.B.F."/>
            <person name="Roger A.J."/>
            <person name="Ruiz-Trillo I."/>
            <person name="Young S.K."/>
            <person name="Zeng Q."/>
            <person name="Gargeya S."/>
            <person name="Fitzgerald M."/>
            <person name="Haas B."/>
            <person name="Abouelleil A."/>
            <person name="Alvarado L."/>
            <person name="Arachchi H.M."/>
            <person name="Berlin A."/>
            <person name="Chapman S.B."/>
            <person name="Gearin G."/>
            <person name="Goldberg J."/>
            <person name="Griggs A."/>
            <person name="Gujja S."/>
            <person name="Hansen M."/>
            <person name="Heiman D."/>
            <person name="Howarth C."/>
            <person name="Larimer J."/>
            <person name="Lui A."/>
            <person name="MacDonald P.J.P."/>
            <person name="McCowen C."/>
            <person name="Montmayeur A."/>
            <person name="Murphy C."/>
            <person name="Neiman D."/>
            <person name="Pearson M."/>
            <person name="Priest M."/>
            <person name="Roberts A."/>
            <person name="Saif S."/>
            <person name="Shea T."/>
            <person name="Sisk P."/>
            <person name="Stolte C."/>
            <person name="Sykes S."/>
            <person name="Wortman J."/>
            <person name="Nusbaum C."/>
            <person name="Birren B."/>
        </authorList>
    </citation>
    <scope>NUCLEOTIDE SEQUENCE [LARGE SCALE GENOMIC DNA]</scope>
    <source>
        <strain evidence="17 18">ATCC 38327</strain>
    </source>
</reference>
<dbReference type="GO" id="GO:0005524">
    <property type="term" value="F:ATP binding"/>
    <property type="evidence" value="ECO:0007669"/>
    <property type="project" value="UniProtKB-UniRule"/>
</dbReference>
<dbReference type="NCBIfam" id="TIGR01525">
    <property type="entry name" value="ATPase-IB_hvy"/>
    <property type="match status" value="1"/>
</dbReference>
<keyword evidence="4 15" id="KW-0812">Transmembrane</keyword>
<feature type="transmembrane region" description="Helical" evidence="15">
    <location>
        <begin position="671"/>
        <end position="697"/>
    </location>
</feature>
<dbReference type="OMA" id="HVSLIDH"/>
<dbReference type="PANTHER" id="PTHR43520">
    <property type="entry name" value="ATP7, ISOFORM B"/>
    <property type="match status" value="1"/>
</dbReference>
<evidence type="ECO:0000256" key="8">
    <source>
        <dbReference type="ARBA" id="ARBA00022840"/>
    </source>
</evidence>
<evidence type="ECO:0000256" key="13">
    <source>
        <dbReference type="ARBA" id="ARBA00023065"/>
    </source>
</evidence>
<gene>
    <name evidence="17" type="ORF">AMAG_05185</name>
</gene>
<keyword evidence="6" id="KW-0677">Repeat</keyword>
<organism evidence="17 18">
    <name type="scientific">Allomyces macrogynus (strain ATCC 38327)</name>
    <name type="common">Allomyces javanicus var. macrogynus</name>
    <dbReference type="NCBI Taxonomy" id="578462"/>
    <lineage>
        <taxon>Eukaryota</taxon>
        <taxon>Fungi</taxon>
        <taxon>Fungi incertae sedis</taxon>
        <taxon>Blastocladiomycota</taxon>
        <taxon>Blastocladiomycetes</taxon>
        <taxon>Blastocladiales</taxon>
        <taxon>Blastocladiaceae</taxon>
        <taxon>Allomyces</taxon>
    </lineage>
</organism>
<dbReference type="Gene3D" id="3.40.1110.10">
    <property type="entry name" value="Calcium-transporting ATPase, cytoplasmic domain N"/>
    <property type="match status" value="1"/>
</dbReference>
<dbReference type="GO" id="GO:0005507">
    <property type="term" value="F:copper ion binding"/>
    <property type="evidence" value="ECO:0007669"/>
    <property type="project" value="InterPro"/>
</dbReference>
<evidence type="ECO:0000256" key="1">
    <source>
        <dbReference type="ARBA" id="ARBA00004127"/>
    </source>
</evidence>
<dbReference type="PROSITE" id="PS50846">
    <property type="entry name" value="HMA_2"/>
    <property type="match status" value="2"/>
</dbReference>
<dbReference type="InterPro" id="IPR008250">
    <property type="entry name" value="ATPase_P-typ_transduc_dom_A_sf"/>
</dbReference>
<evidence type="ECO:0000256" key="12">
    <source>
        <dbReference type="ARBA" id="ARBA00023008"/>
    </source>
</evidence>
<dbReference type="eggNOG" id="KOG0207">
    <property type="taxonomic scope" value="Eukaryota"/>
</dbReference>
<keyword evidence="18" id="KW-1185">Reference proteome</keyword>
<evidence type="ECO:0000256" key="10">
    <source>
        <dbReference type="ARBA" id="ARBA00022967"/>
    </source>
</evidence>
<dbReference type="Proteomes" id="UP000054350">
    <property type="component" value="Unassembled WGS sequence"/>
</dbReference>
<dbReference type="Gene3D" id="3.30.70.100">
    <property type="match status" value="2"/>
</dbReference>